<reference evidence="11" key="1">
    <citation type="submission" date="2020-11" db="EMBL/GenBank/DDBJ databases">
        <authorList>
            <person name="Tran Van P."/>
        </authorList>
    </citation>
    <scope>NUCLEOTIDE SEQUENCE</scope>
</reference>
<keyword evidence="6" id="KW-0256">Endoplasmic reticulum</keyword>
<feature type="domain" description="Signal recognition particle SRP72 subunit RNA-binding" evidence="10">
    <location>
        <begin position="682"/>
        <end position="729"/>
    </location>
</feature>
<dbReference type="AlphaFoldDB" id="A0A7R9JNI9"/>
<evidence type="ECO:0000256" key="6">
    <source>
        <dbReference type="ARBA" id="ARBA00022824"/>
    </source>
</evidence>
<feature type="compositionally biased region" description="Basic residues" evidence="9">
    <location>
        <begin position="783"/>
        <end position="798"/>
    </location>
</feature>
<comment type="similarity">
    <text evidence="3">Belongs to the SRP72 family.</text>
</comment>
<dbReference type="GO" id="GO:0043022">
    <property type="term" value="F:ribosome binding"/>
    <property type="evidence" value="ECO:0007669"/>
    <property type="project" value="TreeGrafter"/>
</dbReference>
<evidence type="ECO:0000256" key="3">
    <source>
        <dbReference type="ARBA" id="ARBA00007676"/>
    </source>
</evidence>
<keyword evidence="7" id="KW-0733">Signal recognition particle</keyword>
<protein>
    <recommendedName>
        <fullName evidence="4">Signal recognition particle subunit SRP72</fullName>
    </recommendedName>
</protein>
<sequence length="798" mass="90088">MANTKDVTLSSIYSDLNRFGQNQEYEKALKAANKILQQRSDELKAFHCKIVCLIQLSRFQDALKAIVKEPKLSFQGGSSGLHNLDQLVDTTWTNWSTQLGPTGSTLLGPTGRHYLDQLVDTTWTNWSARLGPTGRHDLDQLVATTWTNWSPRLGPTGRHYLDQLVGTTWTHWSTQLGPTGRHNLDQLVDKLMHRRTKDLVFEKAYCQYRLNQPQEALKTLDLVLTLSLKLKELKAQILYRLERFVSLISILMPIVIAFIDLTMYEECFDVYRDIIKNSNDDYEEERETNLSAVIANMCHDDPNRDVPQLREHTYELSYNSACQLVGRGQYGEAERKLKATEKLCRDSIEEEDEGDIEDELGIIKVQLAYCLHMQGREKEAQLIYTAALKQKPDDIGLVAIASNNIIAINRDQNVFDSKKKIKSATLEGLEHKLTSRQRKNIAVNHCLLALYTNQADQCQQLCVRLIQQYPDMGAEATLIRAVQLAKDGKSRDAAVILDKFAAQNPEHQMKMRLAAVQLLLSEGDRKESCRILQNLSEATFKPGIVSALVTLYLADGNSDAASKVLKDAVDWYRKNKVSTGDLSTMWRQAADFHLRSGEPAVAAKSLEELLRINPGDKKTLAQLVLAYAQIDPAKAQILSKQLPPLDLSQTIDVEALELSNWMMKSKVAKKAAAKVEPSPGSKPGTPGDELIQKKKSKRKRKGKLPKNCDLNSTPDPERWLPRHERTGYRRKKDRRNKDIGKGTQGTTTGTSDQFDITKMPSQQTKPSPNPNSPVPDVSGPRQQQRKIQQKKKKKSGKW</sequence>
<evidence type="ECO:0000256" key="9">
    <source>
        <dbReference type="SAM" id="MobiDB-lite"/>
    </source>
</evidence>
<organism evidence="11">
    <name type="scientific">Timema genevievae</name>
    <name type="common">Walking stick</name>
    <dbReference type="NCBI Taxonomy" id="629358"/>
    <lineage>
        <taxon>Eukaryota</taxon>
        <taxon>Metazoa</taxon>
        <taxon>Ecdysozoa</taxon>
        <taxon>Arthropoda</taxon>
        <taxon>Hexapoda</taxon>
        <taxon>Insecta</taxon>
        <taxon>Pterygota</taxon>
        <taxon>Neoptera</taxon>
        <taxon>Polyneoptera</taxon>
        <taxon>Phasmatodea</taxon>
        <taxon>Timematodea</taxon>
        <taxon>Timematoidea</taxon>
        <taxon>Timematidae</taxon>
        <taxon>Timema</taxon>
    </lineage>
</organism>
<comment type="subcellular location">
    <subcellularLocation>
        <location evidence="2">Cytoplasm</location>
    </subcellularLocation>
    <subcellularLocation>
        <location evidence="1">Endoplasmic reticulum</location>
    </subcellularLocation>
</comment>
<evidence type="ECO:0000256" key="4">
    <source>
        <dbReference type="ARBA" id="ARBA00018350"/>
    </source>
</evidence>
<dbReference type="Pfam" id="PF08492">
    <property type="entry name" value="SRP72"/>
    <property type="match status" value="1"/>
</dbReference>
<dbReference type="GO" id="GO:0006614">
    <property type="term" value="P:SRP-dependent cotranslational protein targeting to membrane"/>
    <property type="evidence" value="ECO:0007669"/>
    <property type="project" value="InterPro"/>
</dbReference>
<dbReference type="GO" id="GO:0008312">
    <property type="term" value="F:7S RNA binding"/>
    <property type="evidence" value="ECO:0007669"/>
    <property type="project" value="InterPro"/>
</dbReference>
<dbReference type="PANTHER" id="PTHR14094">
    <property type="entry name" value="SIGNAL RECOGNITION PARTICLE 72"/>
    <property type="match status" value="1"/>
</dbReference>
<feature type="region of interest" description="Disordered" evidence="9">
    <location>
        <begin position="671"/>
        <end position="798"/>
    </location>
</feature>
<evidence type="ECO:0000256" key="5">
    <source>
        <dbReference type="ARBA" id="ARBA00022490"/>
    </source>
</evidence>
<dbReference type="InterPro" id="IPR013699">
    <property type="entry name" value="Signal_recog_part_SRP72_RNA-bd"/>
</dbReference>
<evidence type="ECO:0000256" key="1">
    <source>
        <dbReference type="ARBA" id="ARBA00004240"/>
    </source>
</evidence>
<dbReference type="InterPro" id="IPR011990">
    <property type="entry name" value="TPR-like_helical_dom_sf"/>
</dbReference>
<evidence type="ECO:0000256" key="7">
    <source>
        <dbReference type="ARBA" id="ARBA00023135"/>
    </source>
</evidence>
<proteinExistence type="inferred from homology"/>
<dbReference type="PANTHER" id="PTHR14094:SF9">
    <property type="entry name" value="SIGNAL RECOGNITION PARTICLE SUBUNIT SRP72"/>
    <property type="match status" value="1"/>
</dbReference>
<dbReference type="GO" id="GO:0005786">
    <property type="term" value="C:signal recognition particle, endoplasmic reticulum targeting"/>
    <property type="evidence" value="ECO:0007669"/>
    <property type="project" value="UniProtKB-KW"/>
</dbReference>
<keyword evidence="8" id="KW-0687">Ribonucleoprotein</keyword>
<name>A0A7R9JNI9_TIMGE</name>
<evidence type="ECO:0000256" key="2">
    <source>
        <dbReference type="ARBA" id="ARBA00004496"/>
    </source>
</evidence>
<gene>
    <name evidence="11" type="ORF">TGEB3V08_LOCUS634</name>
</gene>
<keyword evidence="5" id="KW-0963">Cytoplasm</keyword>
<evidence type="ECO:0000259" key="10">
    <source>
        <dbReference type="Pfam" id="PF08492"/>
    </source>
</evidence>
<feature type="compositionally biased region" description="Basic residues" evidence="9">
    <location>
        <begin position="693"/>
        <end position="704"/>
    </location>
</feature>
<dbReference type="SUPFAM" id="SSF48452">
    <property type="entry name" value="TPR-like"/>
    <property type="match status" value="2"/>
</dbReference>
<dbReference type="EMBL" id="OE839222">
    <property type="protein sequence ID" value="CAD7586247.1"/>
    <property type="molecule type" value="Genomic_DNA"/>
</dbReference>
<dbReference type="Gene3D" id="1.25.40.10">
    <property type="entry name" value="Tetratricopeptide repeat domain"/>
    <property type="match status" value="5"/>
</dbReference>
<feature type="compositionally biased region" description="Polar residues" evidence="9">
    <location>
        <begin position="751"/>
        <end position="765"/>
    </location>
</feature>
<evidence type="ECO:0000313" key="11">
    <source>
        <dbReference type="EMBL" id="CAD7586247.1"/>
    </source>
</evidence>
<feature type="compositionally biased region" description="Basic and acidic residues" evidence="9">
    <location>
        <begin position="715"/>
        <end position="727"/>
    </location>
</feature>
<dbReference type="InterPro" id="IPR026270">
    <property type="entry name" value="SRP72"/>
</dbReference>
<evidence type="ECO:0000256" key="8">
    <source>
        <dbReference type="ARBA" id="ARBA00023274"/>
    </source>
</evidence>
<accession>A0A7R9JNI9</accession>
<dbReference type="GO" id="GO:0005783">
    <property type="term" value="C:endoplasmic reticulum"/>
    <property type="evidence" value="ECO:0007669"/>
    <property type="project" value="UniProtKB-SubCell"/>
</dbReference>